<comment type="similarity">
    <text evidence="1">Belongs to the FAD-dependent oxidoreductase family.</text>
</comment>
<protein>
    <submittedName>
        <fullName evidence="6">NAD(P)/FAD-dependent oxidoreductase</fullName>
        <ecNumber evidence="6">1.6.5.-</ecNumber>
    </submittedName>
</protein>
<dbReference type="Pfam" id="PF07992">
    <property type="entry name" value="Pyr_redox_2"/>
    <property type="match status" value="1"/>
</dbReference>
<gene>
    <name evidence="6" type="ORF">ACFOW8_18665</name>
</gene>
<evidence type="ECO:0000256" key="4">
    <source>
        <dbReference type="ARBA" id="ARBA00023002"/>
    </source>
</evidence>
<evidence type="ECO:0000313" key="7">
    <source>
        <dbReference type="Proteomes" id="UP001595767"/>
    </source>
</evidence>
<dbReference type="EC" id="1.6.5.-" evidence="6"/>
<dbReference type="PANTHER" id="PTHR43735:SF3">
    <property type="entry name" value="FERROPTOSIS SUPPRESSOR PROTEIN 1"/>
    <property type="match status" value="1"/>
</dbReference>
<dbReference type="PRINTS" id="PR00368">
    <property type="entry name" value="FADPNR"/>
</dbReference>
<dbReference type="EMBL" id="JBHSBA010000007">
    <property type="protein sequence ID" value="MFC4126963.1"/>
    <property type="molecule type" value="Genomic_DNA"/>
</dbReference>
<organism evidence="6 7">
    <name type="scientific">Nocardia rhizosphaerae</name>
    <dbReference type="NCBI Taxonomy" id="1691571"/>
    <lineage>
        <taxon>Bacteria</taxon>
        <taxon>Bacillati</taxon>
        <taxon>Actinomycetota</taxon>
        <taxon>Actinomycetes</taxon>
        <taxon>Mycobacteriales</taxon>
        <taxon>Nocardiaceae</taxon>
        <taxon>Nocardia</taxon>
    </lineage>
</organism>
<evidence type="ECO:0000256" key="3">
    <source>
        <dbReference type="ARBA" id="ARBA00022827"/>
    </source>
</evidence>
<evidence type="ECO:0000256" key="2">
    <source>
        <dbReference type="ARBA" id="ARBA00022630"/>
    </source>
</evidence>
<dbReference type="PRINTS" id="PR00469">
    <property type="entry name" value="PNDRDTASEII"/>
</dbReference>
<proteinExistence type="inferred from homology"/>
<dbReference type="GO" id="GO:0016491">
    <property type="term" value="F:oxidoreductase activity"/>
    <property type="evidence" value="ECO:0007669"/>
    <property type="project" value="UniProtKB-KW"/>
</dbReference>
<dbReference type="InterPro" id="IPR023753">
    <property type="entry name" value="FAD/NAD-binding_dom"/>
</dbReference>
<dbReference type="PANTHER" id="PTHR43735">
    <property type="entry name" value="APOPTOSIS-INDUCING FACTOR 1"/>
    <property type="match status" value="1"/>
</dbReference>
<comment type="caution">
    <text evidence="6">The sequence shown here is derived from an EMBL/GenBank/DDBJ whole genome shotgun (WGS) entry which is preliminary data.</text>
</comment>
<evidence type="ECO:0000256" key="1">
    <source>
        <dbReference type="ARBA" id="ARBA00006442"/>
    </source>
</evidence>
<evidence type="ECO:0000313" key="6">
    <source>
        <dbReference type="EMBL" id="MFC4126963.1"/>
    </source>
</evidence>
<evidence type="ECO:0000259" key="5">
    <source>
        <dbReference type="Pfam" id="PF07992"/>
    </source>
</evidence>
<dbReference type="SUPFAM" id="SSF51905">
    <property type="entry name" value="FAD/NAD(P)-binding domain"/>
    <property type="match status" value="1"/>
</dbReference>
<reference evidence="7" key="1">
    <citation type="journal article" date="2019" name="Int. J. Syst. Evol. Microbiol.">
        <title>The Global Catalogue of Microorganisms (GCM) 10K type strain sequencing project: providing services to taxonomists for standard genome sequencing and annotation.</title>
        <authorList>
            <consortium name="The Broad Institute Genomics Platform"/>
            <consortium name="The Broad Institute Genome Sequencing Center for Infectious Disease"/>
            <person name="Wu L."/>
            <person name="Ma J."/>
        </authorList>
    </citation>
    <scope>NUCLEOTIDE SEQUENCE [LARGE SCALE GENOMIC DNA]</scope>
    <source>
        <strain evidence="7">CGMCC 4.7204</strain>
    </source>
</reference>
<dbReference type="Gene3D" id="3.50.50.100">
    <property type="match status" value="1"/>
</dbReference>
<accession>A0ABV8L9T3</accession>
<feature type="domain" description="FAD/NAD(P)-binding" evidence="5">
    <location>
        <begin position="1"/>
        <end position="281"/>
    </location>
</feature>
<keyword evidence="7" id="KW-1185">Reference proteome</keyword>
<dbReference type="Proteomes" id="UP001595767">
    <property type="component" value="Unassembled WGS sequence"/>
</dbReference>
<name>A0ABV8L9T3_9NOCA</name>
<sequence>MKVVVVGAGYAGTIAANRLARKTGDARITVLNPRTDFVERVRLHEQVAATGTAATPLGAMLARGITTRLGTVDKVGDGSVALGDGGSETFDYLFLAVGSTVEALPGTVAVGTWEGADLARSALAALPAGSTVTVVGGGLTGIETAAEIAEARPDLCVRLVGEVIGATLSEGGRRRVHAGLRRLRVEVVEDTVAQVRPGPGRLGGVVCLRTGAELASDLTLWAIVAHVPDLAACSGLAVNAEGRAVVDEYLRSVSDPRVFVIGDCAAVPGARMSCETAVAQGAHAADTLARILAGEDPEPYSMGYTAQFLSLGRRDGLVQLSRRDDTTRRLYVAGRPAAVLKERVSRYAKHSTRTADYSWLSGPK</sequence>
<dbReference type="InterPro" id="IPR036188">
    <property type="entry name" value="FAD/NAD-bd_sf"/>
</dbReference>
<keyword evidence="4 6" id="KW-0560">Oxidoreductase</keyword>
<keyword evidence="2" id="KW-0285">Flavoprotein</keyword>
<keyword evidence="3" id="KW-0274">FAD</keyword>
<dbReference type="RefSeq" id="WP_378551962.1">
    <property type="nucleotide sequence ID" value="NZ_JBHSBA010000007.1"/>
</dbReference>